<keyword evidence="4" id="KW-1185">Reference proteome</keyword>
<reference evidence="2 4" key="1">
    <citation type="submission" date="2016-10" db="EMBL/GenBank/DDBJ databases">
        <authorList>
            <person name="Varghese N."/>
            <person name="Submissions S."/>
        </authorList>
    </citation>
    <scope>NUCLEOTIDE SEQUENCE [LARGE SCALE GENOMIC DNA]</scope>
    <source>
        <strain evidence="2 4">DSM 282</strain>
    </source>
</reference>
<dbReference type="EMBL" id="FOKJ01000102">
    <property type="protein sequence ID" value="SFB59492.1"/>
    <property type="molecule type" value="Genomic_DNA"/>
</dbReference>
<dbReference type="RefSeq" id="WP_090944599.1">
    <property type="nucleotide sequence ID" value="NZ_FOKJ01000102.1"/>
</dbReference>
<dbReference type="Proteomes" id="UP000199579">
    <property type="component" value="Unassembled WGS sequence"/>
</dbReference>
<organism evidence="3 5">
    <name type="scientific">Azotobacter beijerinckii</name>
    <dbReference type="NCBI Taxonomy" id="170623"/>
    <lineage>
        <taxon>Bacteria</taxon>
        <taxon>Pseudomonadati</taxon>
        <taxon>Pseudomonadota</taxon>
        <taxon>Gammaproteobacteria</taxon>
        <taxon>Pseudomonadales</taxon>
        <taxon>Pseudomonadaceae</taxon>
        <taxon>Azotobacter</taxon>
    </lineage>
</organism>
<dbReference type="SUPFAM" id="SSF52540">
    <property type="entry name" value="P-loop containing nucleoside triphosphate hydrolases"/>
    <property type="match status" value="1"/>
</dbReference>
<sequence>METQDKPYTDYESLFLPPQFAAESLGLTTRTLKLIEEENGLEIHRVPRGSVSARMYLVSDLFQMAAIRRAKGATKGLAQPITLSTFVQKGGTGKTTCSVNLAIYLSLAGLKTLLIDNDPQGDATTMLGYDPDLFPEELEEMGIPGSRAIDGCLSNLLGMGGISPLKMLDEVIKKPFGEHGPHLIPAEPTLTSLDLALNAANNPDFRYAAFIQKARSGQIEHCDLSGYDVIIFDNAPSGSRLTRNTVVASDMLLCPVRMDKFSFRALTRLANDLVEFEQDFNRSVGICALPTMFIKNRPRILNNVAKLSDMLPGCVTDARIYHSEDFSKALEDSIPLLLWRGASDSSAGAMRRAFAEILERLRSIGSK</sequence>
<gene>
    <name evidence="2" type="ORF">SAMN04244571_04102</name>
    <name evidence="3" type="ORF">SAMN04244574_04571</name>
</gene>
<name>A0A1I4IES8_9GAMM</name>
<dbReference type="InterPro" id="IPR025669">
    <property type="entry name" value="AAA_dom"/>
</dbReference>
<evidence type="ECO:0000313" key="3">
    <source>
        <dbReference type="EMBL" id="SFL52513.1"/>
    </source>
</evidence>
<dbReference type="EMBL" id="FOSX01000154">
    <property type="protein sequence ID" value="SFL52513.1"/>
    <property type="molecule type" value="Genomic_DNA"/>
</dbReference>
<evidence type="ECO:0000259" key="1">
    <source>
        <dbReference type="Pfam" id="PF13614"/>
    </source>
</evidence>
<proteinExistence type="predicted"/>
<evidence type="ECO:0000313" key="2">
    <source>
        <dbReference type="EMBL" id="SFB59492.1"/>
    </source>
</evidence>
<accession>A0A1I4IES8</accession>
<dbReference type="Pfam" id="PF13614">
    <property type="entry name" value="AAA_31"/>
    <property type="match status" value="1"/>
</dbReference>
<dbReference type="Proteomes" id="UP000198861">
    <property type="component" value="Unassembled WGS sequence"/>
</dbReference>
<protein>
    <submittedName>
        <fullName evidence="3">Cellulose biosynthesis protein BcsQ</fullName>
    </submittedName>
</protein>
<dbReference type="AlphaFoldDB" id="A0A1I4IES8"/>
<evidence type="ECO:0000313" key="5">
    <source>
        <dbReference type="Proteomes" id="UP000199579"/>
    </source>
</evidence>
<evidence type="ECO:0000313" key="4">
    <source>
        <dbReference type="Proteomes" id="UP000198861"/>
    </source>
</evidence>
<dbReference type="PANTHER" id="PTHR13696">
    <property type="entry name" value="P-LOOP CONTAINING NUCLEOSIDE TRIPHOSPHATE HYDROLASE"/>
    <property type="match status" value="1"/>
</dbReference>
<dbReference type="PANTHER" id="PTHR13696:SF99">
    <property type="entry name" value="COBYRINIC ACID AC-DIAMIDE SYNTHASE"/>
    <property type="match status" value="1"/>
</dbReference>
<dbReference type="Gene3D" id="3.40.50.300">
    <property type="entry name" value="P-loop containing nucleotide triphosphate hydrolases"/>
    <property type="match status" value="1"/>
</dbReference>
<dbReference type="InterPro" id="IPR027417">
    <property type="entry name" value="P-loop_NTPase"/>
</dbReference>
<dbReference type="InterPro" id="IPR050678">
    <property type="entry name" value="DNA_Partitioning_ATPase"/>
</dbReference>
<reference evidence="3 5" key="2">
    <citation type="submission" date="2016-10" db="EMBL/GenBank/DDBJ databases">
        <authorList>
            <person name="de Groot N.N."/>
        </authorList>
    </citation>
    <scope>NUCLEOTIDE SEQUENCE [LARGE SCALE GENOMIC DNA]</scope>
    <source>
        <strain evidence="3 5">DSM 381</strain>
    </source>
</reference>
<dbReference type="CDD" id="cd02042">
    <property type="entry name" value="ParAB_family"/>
    <property type="match status" value="1"/>
</dbReference>
<feature type="domain" description="AAA" evidence="1">
    <location>
        <begin position="85"/>
        <end position="284"/>
    </location>
</feature>